<keyword evidence="1" id="KW-0472">Membrane</keyword>
<keyword evidence="1" id="KW-0812">Transmembrane</keyword>
<gene>
    <name evidence="2" type="ORF">Tci_008206</name>
</gene>
<protein>
    <submittedName>
        <fullName evidence="2">Uncharacterized protein</fullName>
    </submittedName>
</protein>
<dbReference type="AlphaFoldDB" id="A0A6L2JGU5"/>
<reference evidence="2" key="1">
    <citation type="journal article" date="2019" name="Sci. Rep.">
        <title>Draft genome of Tanacetum cinerariifolium, the natural source of mosquito coil.</title>
        <authorList>
            <person name="Yamashiro T."/>
            <person name="Shiraishi A."/>
            <person name="Satake H."/>
            <person name="Nakayama K."/>
        </authorList>
    </citation>
    <scope>NUCLEOTIDE SEQUENCE</scope>
</reference>
<proteinExistence type="predicted"/>
<evidence type="ECO:0000313" key="2">
    <source>
        <dbReference type="EMBL" id="GEU36228.1"/>
    </source>
</evidence>
<dbReference type="EMBL" id="BKCJ010000785">
    <property type="protein sequence ID" value="GEU36228.1"/>
    <property type="molecule type" value="Genomic_DNA"/>
</dbReference>
<name>A0A6L2JGU5_TANCI</name>
<accession>A0A6L2JGU5</accession>
<feature type="transmembrane region" description="Helical" evidence="1">
    <location>
        <begin position="188"/>
        <end position="213"/>
    </location>
</feature>
<sequence>MKGVEVWRGAWLTRGGKENLVAKLNDGGDWDVVGCLLEVLRVDENIIDEHYHKFIQLWFAHTVYKVHEHSRYPERSVFLFNKQDRSSTGRTNLYGAWAIGAALGTNLIWNSTWRTEVVSSVIGEMLSLEARDMESNLLSAPDSNNTLTRCTDLHNVLSLHRHDKLPILVVDCSQWCISYTWDSFQYTYYSQLVAIVIAVVLVIVDTIIGIFVVVVEVLSIIKLAFVITGDSLGLVFLLRLSVLAMVAACDSSAMVTLLATNFLMAS</sequence>
<comment type="caution">
    <text evidence="2">The sequence shown here is derived from an EMBL/GenBank/DDBJ whole genome shotgun (WGS) entry which is preliminary data.</text>
</comment>
<evidence type="ECO:0000256" key="1">
    <source>
        <dbReference type="SAM" id="Phobius"/>
    </source>
</evidence>
<organism evidence="2">
    <name type="scientific">Tanacetum cinerariifolium</name>
    <name type="common">Dalmatian daisy</name>
    <name type="synonym">Chrysanthemum cinerariifolium</name>
    <dbReference type="NCBI Taxonomy" id="118510"/>
    <lineage>
        <taxon>Eukaryota</taxon>
        <taxon>Viridiplantae</taxon>
        <taxon>Streptophyta</taxon>
        <taxon>Embryophyta</taxon>
        <taxon>Tracheophyta</taxon>
        <taxon>Spermatophyta</taxon>
        <taxon>Magnoliopsida</taxon>
        <taxon>eudicotyledons</taxon>
        <taxon>Gunneridae</taxon>
        <taxon>Pentapetalae</taxon>
        <taxon>asterids</taxon>
        <taxon>campanulids</taxon>
        <taxon>Asterales</taxon>
        <taxon>Asteraceae</taxon>
        <taxon>Asteroideae</taxon>
        <taxon>Anthemideae</taxon>
        <taxon>Anthemidinae</taxon>
        <taxon>Tanacetum</taxon>
    </lineage>
</organism>
<feature type="transmembrane region" description="Helical" evidence="1">
    <location>
        <begin position="220"/>
        <end position="238"/>
    </location>
</feature>
<keyword evidence="1" id="KW-1133">Transmembrane helix</keyword>